<proteinExistence type="inferred from homology"/>
<feature type="domain" description="Polymerase nucleotidyl transferase" evidence="13">
    <location>
        <begin position="47"/>
        <end position="83"/>
    </location>
</feature>
<evidence type="ECO:0000256" key="9">
    <source>
        <dbReference type="ARBA" id="ARBA00034531"/>
    </source>
</evidence>
<comment type="catalytic activity">
    <reaction evidence="12">
        <text>L-tyrosyl-[protein] + ATP = O-(5'-adenylyl)-L-tyrosyl-[protein] + diphosphate</text>
        <dbReference type="Rhea" id="RHEA:54288"/>
        <dbReference type="Rhea" id="RHEA-COMP:10136"/>
        <dbReference type="Rhea" id="RHEA-COMP:13846"/>
        <dbReference type="ChEBI" id="CHEBI:30616"/>
        <dbReference type="ChEBI" id="CHEBI:33019"/>
        <dbReference type="ChEBI" id="CHEBI:46858"/>
        <dbReference type="ChEBI" id="CHEBI:83624"/>
        <dbReference type="EC" id="2.7.7.108"/>
    </reaction>
</comment>
<evidence type="ECO:0000256" key="3">
    <source>
        <dbReference type="ARBA" id="ARBA00022679"/>
    </source>
</evidence>
<dbReference type="STRING" id="2309.CF15_03920"/>
<evidence type="ECO:0000313" key="15">
    <source>
        <dbReference type="Proteomes" id="UP000053352"/>
    </source>
</evidence>
<keyword evidence="4" id="KW-0548">Nucleotidyltransferase</keyword>
<dbReference type="AlphaFoldDB" id="A0A0V8RV76"/>
<sequence length="243" mass="27401">MPREKVERRGEYRAVVYTEEHWRLLESLRREAKSVMEALVSLGLAPLVHGSIARGDVHRDSDIDVFIPSVVPSYMVELGLERAGLRISHKLIVQATPQSTPKAYIALDAYEKRVVSFPLAKLSKREYEFYYFGGALDYAGLVAGRRVPGVNKRLVLIEPTPEGHRESPVIGREAEVARVVGVSVDTVLERVRVLTRRDALGRTGVFVKHELEPWDSIEDAVRRLARENPLFRRALRAKGSPLV</sequence>
<keyword evidence="2" id="KW-1277">Toxin-antitoxin system</keyword>
<dbReference type="InterPro" id="IPR052038">
    <property type="entry name" value="Type-VII_TA_antitoxin"/>
</dbReference>
<gene>
    <name evidence="14" type="ORF">CF15_03920</name>
</gene>
<evidence type="ECO:0000256" key="5">
    <source>
        <dbReference type="ARBA" id="ARBA00022723"/>
    </source>
</evidence>
<dbReference type="CDD" id="cd05403">
    <property type="entry name" value="NT_KNTase_like"/>
    <property type="match status" value="1"/>
</dbReference>
<evidence type="ECO:0000313" key="14">
    <source>
        <dbReference type="EMBL" id="KSW11948.1"/>
    </source>
</evidence>
<evidence type="ECO:0000256" key="1">
    <source>
        <dbReference type="ARBA" id="ARBA00001946"/>
    </source>
</evidence>
<keyword evidence="8" id="KW-0460">Magnesium</keyword>
<evidence type="ECO:0000256" key="10">
    <source>
        <dbReference type="ARBA" id="ARBA00038276"/>
    </source>
</evidence>
<dbReference type="RefSeq" id="WP_058370628.1">
    <property type="nucleotide sequence ID" value="NZ_LNTB01000001.1"/>
</dbReference>
<comment type="catalytic activity">
    <reaction evidence="11">
        <text>O-(5'-adenylyl)-L-tyrosyl-[protein] + ATP = O-[5'-(adenylyl-(5'-&gt;3')-adenylyl)]-L-tyrosyl-[protein] + diphosphate</text>
        <dbReference type="Rhea" id="RHEA:66528"/>
        <dbReference type="Rhea" id="RHEA-COMP:13846"/>
        <dbReference type="Rhea" id="RHEA-COMP:17046"/>
        <dbReference type="ChEBI" id="CHEBI:30616"/>
        <dbReference type="ChEBI" id="CHEBI:33019"/>
        <dbReference type="ChEBI" id="CHEBI:83624"/>
        <dbReference type="ChEBI" id="CHEBI:167160"/>
    </reaction>
</comment>
<evidence type="ECO:0000256" key="11">
    <source>
        <dbReference type="ARBA" id="ARBA00047518"/>
    </source>
</evidence>
<dbReference type="OrthoDB" id="9287at2157"/>
<comment type="similarity">
    <text evidence="10">Belongs to the MntA antitoxin family.</text>
</comment>
<evidence type="ECO:0000259" key="13">
    <source>
        <dbReference type="Pfam" id="PF01909"/>
    </source>
</evidence>
<dbReference type="InterPro" id="IPR009185">
    <property type="entry name" value="Nucleotidl_trans"/>
</dbReference>
<dbReference type="Pfam" id="PF01909">
    <property type="entry name" value="NTP_transf_2"/>
    <property type="match status" value="1"/>
</dbReference>
<evidence type="ECO:0000256" key="12">
    <source>
        <dbReference type="ARBA" id="ARBA00048696"/>
    </source>
</evidence>
<evidence type="ECO:0000256" key="2">
    <source>
        <dbReference type="ARBA" id="ARBA00022649"/>
    </source>
</evidence>
<dbReference type="GO" id="GO:0070733">
    <property type="term" value="F:AMPylase activity"/>
    <property type="evidence" value="ECO:0007669"/>
    <property type="project" value="UniProtKB-EC"/>
</dbReference>
<dbReference type="GO" id="GO:0005524">
    <property type="term" value="F:ATP binding"/>
    <property type="evidence" value="ECO:0007669"/>
    <property type="project" value="UniProtKB-KW"/>
</dbReference>
<dbReference type="GO" id="GO:0046872">
    <property type="term" value="F:metal ion binding"/>
    <property type="evidence" value="ECO:0007669"/>
    <property type="project" value="UniProtKB-KW"/>
</dbReference>
<keyword evidence="15" id="KW-1185">Reference proteome</keyword>
<dbReference type="Proteomes" id="UP000053352">
    <property type="component" value="Unassembled WGS sequence"/>
</dbReference>
<keyword evidence="5" id="KW-0479">Metal-binding</keyword>
<organism evidence="14 15">
    <name type="scientific">Pyrodictium occultum</name>
    <dbReference type="NCBI Taxonomy" id="2309"/>
    <lineage>
        <taxon>Archaea</taxon>
        <taxon>Thermoproteota</taxon>
        <taxon>Thermoprotei</taxon>
        <taxon>Desulfurococcales</taxon>
        <taxon>Pyrodictiaceae</taxon>
        <taxon>Pyrodictium</taxon>
    </lineage>
</organism>
<dbReference type="PANTHER" id="PTHR33571">
    <property type="entry name" value="SSL8005 PROTEIN"/>
    <property type="match status" value="1"/>
</dbReference>
<dbReference type="EC" id="2.7.7.108" evidence="9"/>
<dbReference type="PANTHER" id="PTHR33571:SF14">
    <property type="entry name" value="PROTEIN ADENYLYLTRANSFERASE MJ0435-RELATED"/>
    <property type="match status" value="1"/>
</dbReference>
<keyword evidence="3" id="KW-0808">Transferase</keyword>
<evidence type="ECO:0000256" key="8">
    <source>
        <dbReference type="ARBA" id="ARBA00022842"/>
    </source>
</evidence>
<comment type="caution">
    <text evidence="14">The sequence shown here is derived from an EMBL/GenBank/DDBJ whole genome shotgun (WGS) entry which is preliminary data.</text>
</comment>
<accession>A0A0V8RV76</accession>
<reference evidence="14 15" key="1">
    <citation type="submission" date="2015-11" db="EMBL/GenBank/DDBJ databases">
        <title>Genome sequence of Pyrodictium occultum PL-19, a marine hyperthermophilic archaeon isolated from Volcano, Italy.</title>
        <authorList>
            <person name="Utturkar S."/>
            <person name="Huber H."/>
            <person name="Leptihn S."/>
            <person name="Brown S."/>
            <person name="Stetter K.O."/>
            <person name="Podar M."/>
        </authorList>
    </citation>
    <scope>NUCLEOTIDE SEQUENCE [LARGE SCALE GENOMIC DNA]</scope>
    <source>
        <strain evidence="14 15">PL-19</strain>
    </source>
</reference>
<evidence type="ECO:0000256" key="7">
    <source>
        <dbReference type="ARBA" id="ARBA00022840"/>
    </source>
</evidence>
<dbReference type="PIRSF" id="PIRSF005928">
    <property type="entry name" value="Nucleotidltrnsf"/>
    <property type="match status" value="1"/>
</dbReference>
<keyword evidence="6" id="KW-0547">Nucleotide-binding</keyword>
<evidence type="ECO:0000256" key="6">
    <source>
        <dbReference type="ARBA" id="ARBA00022741"/>
    </source>
</evidence>
<dbReference type="EMBL" id="LNTB01000001">
    <property type="protein sequence ID" value="KSW11948.1"/>
    <property type="molecule type" value="Genomic_DNA"/>
</dbReference>
<protein>
    <recommendedName>
        <fullName evidence="9">protein adenylyltransferase</fullName>
        <ecNumber evidence="9">2.7.7.108</ecNumber>
    </recommendedName>
</protein>
<dbReference type="InterPro" id="IPR002934">
    <property type="entry name" value="Polymerase_NTP_transf_dom"/>
</dbReference>
<name>A0A0V8RV76_PYROC</name>
<keyword evidence="7" id="KW-0067">ATP-binding</keyword>
<dbReference type="InterPro" id="IPR043519">
    <property type="entry name" value="NT_sf"/>
</dbReference>
<comment type="cofactor">
    <cofactor evidence="1">
        <name>Mg(2+)</name>
        <dbReference type="ChEBI" id="CHEBI:18420"/>
    </cofactor>
</comment>
<dbReference type="SUPFAM" id="SSF81301">
    <property type="entry name" value="Nucleotidyltransferase"/>
    <property type="match status" value="1"/>
</dbReference>
<evidence type="ECO:0000256" key="4">
    <source>
        <dbReference type="ARBA" id="ARBA00022695"/>
    </source>
</evidence>